<feature type="region of interest" description="Disordered" evidence="1">
    <location>
        <begin position="1"/>
        <end position="33"/>
    </location>
</feature>
<accession>A0A420XY11</accession>
<evidence type="ECO:0000256" key="1">
    <source>
        <dbReference type="SAM" id="MobiDB-lite"/>
    </source>
</evidence>
<proteinExistence type="predicted"/>
<dbReference type="AlphaFoldDB" id="A0A420XY11"/>
<keyword evidence="2" id="KW-0812">Transmembrane</keyword>
<comment type="caution">
    <text evidence="3">The sequence shown here is derived from an EMBL/GenBank/DDBJ whole genome shotgun (WGS) entry which is preliminary data.</text>
</comment>
<dbReference type="PANTHER" id="PTHR40466">
    <property type="entry name" value="EXPRESSED PROTEIN"/>
    <property type="match status" value="1"/>
</dbReference>
<dbReference type="OrthoDB" id="3141857at2759"/>
<sequence length="133" mass="14098">MSFIARRALSTSARRFTASTPGGAGGQALKQETKRNPELMILGGVMVAAFAGAGYFWGRNPTSSTSEAPVKIAESGMPWEGEASSGKYSYHPAGDASASPRDAPSAINVVVIPDVNLPKHLHEKYNKWGKDGY</sequence>
<evidence type="ECO:0000256" key="2">
    <source>
        <dbReference type="SAM" id="Phobius"/>
    </source>
</evidence>
<dbReference type="PANTHER" id="PTHR40466:SF1">
    <property type="entry name" value="FUNGAL PROTEIN"/>
    <property type="match status" value="1"/>
</dbReference>
<protein>
    <submittedName>
        <fullName evidence="3">Uncharacterized protein</fullName>
    </submittedName>
</protein>
<dbReference type="EMBL" id="QVQW01000099">
    <property type="protein sequence ID" value="RKU40551.1"/>
    <property type="molecule type" value="Genomic_DNA"/>
</dbReference>
<feature type="compositionally biased region" description="Polar residues" evidence="1">
    <location>
        <begin position="9"/>
        <end position="20"/>
    </location>
</feature>
<evidence type="ECO:0000313" key="3">
    <source>
        <dbReference type="EMBL" id="RKU40551.1"/>
    </source>
</evidence>
<evidence type="ECO:0000313" key="4">
    <source>
        <dbReference type="Proteomes" id="UP000275385"/>
    </source>
</evidence>
<dbReference type="Proteomes" id="UP000275385">
    <property type="component" value="Unassembled WGS sequence"/>
</dbReference>
<feature type="compositionally biased region" description="Low complexity" evidence="1">
    <location>
        <begin position="92"/>
        <end position="101"/>
    </location>
</feature>
<gene>
    <name evidence="3" type="ORF">DL546_002918</name>
</gene>
<name>A0A420XY11_9PEZI</name>
<reference evidence="3 4" key="1">
    <citation type="submission" date="2018-08" db="EMBL/GenBank/DDBJ databases">
        <title>Draft genome of the lignicolous fungus Coniochaeta pulveracea.</title>
        <authorList>
            <person name="Borstlap C.J."/>
            <person name="De Witt R.N."/>
            <person name="Botha A."/>
            <person name="Volschenk H."/>
        </authorList>
    </citation>
    <scope>NUCLEOTIDE SEQUENCE [LARGE SCALE GENOMIC DNA]</scope>
    <source>
        <strain evidence="3 4">CAB683</strain>
    </source>
</reference>
<keyword evidence="2" id="KW-1133">Transmembrane helix</keyword>
<organism evidence="3 4">
    <name type="scientific">Coniochaeta pulveracea</name>
    <dbReference type="NCBI Taxonomy" id="177199"/>
    <lineage>
        <taxon>Eukaryota</taxon>
        <taxon>Fungi</taxon>
        <taxon>Dikarya</taxon>
        <taxon>Ascomycota</taxon>
        <taxon>Pezizomycotina</taxon>
        <taxon>Sordariomycetes</taxon>
        <taxon>Sordariomycetidae</taxon>
        <taxon>Coniochaetales</taxon>
        <taxon>Coniochaetaceae</taxon>
        <taxon>Coniochaeta</taxon>
    </lineage>
</organism>
<keyword evidence="2" id="KW-0472">Membrane</keyword>
<feature type="transmembrane region" description="Helical" evidence="2">
    <location>
        <begin position="39"/>
        <end position="58"/>
    </location>
</feature>
<keyword evidence="4" id="KW-1185">Reference proteome</keyword>
<dbReference type="InterPro" id="IPR039965">
    <property type="entry name" value="C3H7.08c"/>
</dbReference>
<feature type="region of interest" description="Disordered" evidence="1">
    <location>
        <begin position="79"/>
        <end position="101"/>
    </location>
</feature>